<dbReference type="AlphaFoldDB" id="A0A0L0G161"/>
<organism evidence="2 3">
    <name type="scientific">Sphaeroforma arctica JP610</name>
    <dbReference type="NCBI Taxonomy" id="667725"/>
    <lineage>
        <taxon>Eukaryota</taxon>
        <taxon>Ichthyosporea</taxon>
        <taxon>Ichthyophonida</taxon>
        <taxon>Sphaeroforma</taxon>
    </lineage>
</organism>
<evidence type="ECO:0000313" key="2">
    <source>
        <dbReference type="EMBL" id="KNC82825.1"/>
    </source>
</evidence>
<evidence type="ECO:0000256" key="1">
    <source>
        <dbReference type="SAM" id="MobiDB-lite"/>
    </source>
</evidence>
<proteinExistence type="predicted"/>
<name>A0A0L0G161_9EUKA</name>
<keyword evidence="3" id="KW-1185">Reference proteome</keyword>
<dbReference type="Proteomes" id="UP000054560">
    <property type="component" value="Unassembled WGS sequence"/>
</dbReference>
<evidence type="ECO:0000313" key="3">
    <source>
        <dbReference type="Proteomes" id="UP000054560"/>
    </source>
</evidence>
<gene>
    <name evidence="2" type="ORF">SARC_04908</name>
</gene>
<dbReference type="RefSeq" id="XP_014156727.1">
    <property type="nucleotide sequence ID" value="XM_014301252.1"/>
</dbReference>
<protein>
    <submittedName>
        <fullName evidence="2">Uncharacterized protein</fullName>
    </submittedName>
</protein>
<feature type="compositionally biased region" description="Basic and acidic residues" evidence="1">
    <location>
        <begin position="28"/>
        <end position="60"/>
    </location>
</feature>
<reference evidence="2 3" key="1">
    <citation type="submission" date="2011-02" db="EMBL/GenBank/DDBJ databases">
        <title>The Genome Sequence of Sphaeroforma arctica JP610.</title>
        <authorList>
            <consortium name="The Broad Institute Genome Sequencing Platform"/>
            <person name="Russ C."/>
            <person name="Cuomo C."/>
            <person name="Young S.K."/>
            <person name="Zeng Q."/>
            <person name="Gargeya S."/>
            <person name="Alvarado L."/>
            <person name="Berlin A."/>
            <person name="Chapman S.B."/>
            <person name="Chen Z."/>
            <person name="Freedman E."/>
            <person name="Gellesch M."/>
            <person name="Goldberg J."/>
            <person name="Griggs A."/>
            <person name="Gujja S."/>
            <person name="Heilman E."/>
            <person name="Heiman D."/>
            <person name="Howarth C."/>
            <person name="Mehta T."/>
            <person name="Neiman D."/>
            <person name="Pearson M."/>
            <person name="Roberts A."/>
            <person name="Saif S."/>
            <person name="Shea T."/>
            <person name="Shenoy N."/>
            <person name="Sisk P."/>
            <person name="Stolte C."/>
            <person name="Sykes S."/>
            <person name="White J."/>
            <person name="Yandava C."/>
            <person name="Burger G."/>
            <person name="Gray M.W."/>
            <person name="Holland P.W.H."/>
            <person name="King N."/>
            <person name="Lang F.B.F."/>
            <person name="Roger A.J."/>
            <person name="Ruiz-Trillo I."/>
            <person name="Haas B."/>
            <person name="Nusbaum C."/>
            <person name="Birren B."/>
        </authorList>
    </citation>
    <scope>NUCLEOTIDE SEQUENCE [LARGE SCALE GENOMIC DNA]</scope>
    <source>
        <strain evidence="2 3">JP610</strain>
    </source>
</reference>
<feature type="region of interest" description="Disordered" evidence="1">
    <location>
        <begin position="1"/>
        <end position="133"/>
    </location>
</feature>
<feature type="compositionally biased region" description="Polar residues" evidence="1">
    <location>
        <begin position="61"/>
        <end position="76"/>
    </location>
</feature>
<accession>A0A0L0G161</accession>
<sequence length="133" mass="14932">MQQQTQAWTAIAQTQKATDQSNVQDLTETIRKRGHDSATETSEAVHQKNEDTSQKVEHNNVIKTTLPTGESMNKASQSDHQDDKTSQSNRHIPQEALQSDHQGDKNCQQNRRVGKGTSQKNSRGRSVHRLDVC</sequence>
<dbReference type="GeneID" id="25905412"/>
<dbReference type="EMBL" id="KQ241889">
    <property type="protein sequence ID" value="KNC82825.1"/>
    <property type="molecule type" value="Genomic_DNA"/>
</dbReference>
<feature type="compositionally biased region" description="Low complexity" evidence="1">
    <location>
        <begin position="1"/>
        <end position="18"/>
    </location>
</feature>
<feature type="compositionally biased region" description="Polar residues" evidence="1">
    <location>
        <begin position="86"/>
        <end position="121"/>
    </location>
</feature>